<dbReference type="PANTHER" id="PTHR14695">
    <property type="entry name" value="SHC SH2-DOMAIN BINDING PROTEIN 1-RELATED"/>
    <property type="match status" value="1"/>
</dbReference>
<dbReference type="InterPro" id="IPR057508">
    <property type="entry name" value="SHCBP-like_N"/>
</dbReference>
<evidence type="ECO:0000259" key="6">
    <source>
        <dbReference type="Pfam" id="PF23762"/>
    </source>
</evidence>
<feature type="region of interest" description="Disordered" evidence="4">
    <location>
        <begin position="595"/>
        <end position="625"/>
    </location>
</feature>
<keyword evidence="8" id="KW-1185">Reference proteome</keyword>
<dbReference type="Pfam" id="PF23762">
    <property type="entry name" value="SHCBP_N"/>
    <property type="match status" value="1"/>
</dbReference>
<feature type="domain" description="Right handed beta helix" evidence="5">
    <location>
        <begin position="466"/>
        <end position="594"/>
    </location>
</feature>
<dbReference type="InterPro" id="IPR012334">
    <property type="entry name" value="Pectin_lyas_fold"/>
</dbReference>
<feature type="domain" description="SHC SH2" evidence="6">
    <location>
        <begin position="117"/>
        <end position="345"/>
    </location>
</feature>
<keyword evidence="3" id="KW-0206">Cytoskeleton</keyword>
<evidence type="ECO:0000256" key="2">
    <source>
        <dbReference type="ARBA" id="ARBA00022490"/>
    </source>
</evidence>
<keyword evidence="2" id="KW-0963">Cytoplasm</keyword>
<sequence>MSEELVCSKPEEVRDAETENSVEIIIQLTSENPLNDHDHDVNQETERETETLCTEIRPNHNRVSKELFQTEEDDDDDSGTHYLSCDERPCTYLRRAERPGHGKLLDTFQTDHLLYYERFKAYQDYMLGDCKTSEVEAFTAEYLEKIVEPCDWQAIWHTDVFDVLVEVVDVDCKELKAKVELVLPMECETRSCDLTEESMKSLLEATLHKVPLLELMVVYDESGDFDQTALALEHLRFFYKHIWRKWDEEDEDDDFDYFVRCVEPRLRLYYDILEDRVPAGLVAEYHSVLALCSKKFQEFSSLRSDLNSDSESEQDNVSMVEGLRMYEQLEALKRKLRIIENPLLRYVLGYKVNSGQQSCRAKGPRPAGGHVVHLVSASATVHQLQSLITDKLMPHYSSEEFEVQFHSDPVLAVNACYEGDVVIICPGLYIITSSISLVDSIEVEGYGLPDEVVIEKRNKGDSFVESTGANVKLSNLKFIQRDAIEGILCVRQGKLEMENCVMQCETTGVIVRSAAQLSMNMCDLYGSKGAGVEIYPGSVCSLVGNGIHHCKEGILIKDFADELDAMPKITMVNNVIHNNQGYGVILVKPGDATVEDLPPEPIAADEKEEESEDTGVKPEADMNEDDDDFDVPIIVVEECPAIKHSHSIPPDFTEGNDAIKQELVATSAKKHGLQKSRIKALGAMQADENLLSQEMFISIHGNQFKLNGKGSFGTFLY</sequence>
<protein>
    <recommendedName>
        <fullName evidence="9">Right handed beta helix domain-containing protein</fullName>
    </recommendedName>
</protein>
<dbReference type="GO" id="GO:0008543">
    <property type="term" value="P:fibroblast growth factor receptor signaling pathway"/>
    <property type="evidence" value="ECO:0007669"/>
    <property type="project" value="TreeGrafter"/>
</dbReference>
<organism evidence="7 8">
    <name type="scientific">Phoxinus phoxinus</name>
    <name type="common">Eurasian minnow</name>
    <dbReference type="NCBI Taxonomy" id="58324"/>
    <lineage>
        <taxon>Eukaryota</taxon>
        <taxon>Metazoa</taxon>
        <taxon>Chordata</taxon>
        <taxon>Craniata</taxon>
        <taxon>Vertebrata</taxon>
        <taxon>Euteleostomi</taxon>
        <taxon>Actinopterygii</taxon>
        <taxon>Neopterygii</taxon>
        <taxon>Teleostei</taxon>
        <taxon>Ostariophysi</taxon>
        <taxon>Cypriniformes</taxon>
        <taxon>Leuciscidae</taxon>
        <taxon>Phoxininae</taxon>
        <taxon>Phoxinus</taxon>
    </lineage>
</organism>
<evidence type="ECO:0000259" key="5">
    <source>
        <dbReference type="Pfam" id="PF13229"/>
    </source>
</evidence>
<evidence type="ECO:0000256" key="3">
    <source>
        <dbReference type="ARBA" id="ARBA00023212"/>
    </source>
</evidence>
<evidence type="ECO:0000256" key="1">
    <source>
        <dbReference type="ARBA" id="ARBA00004186"/>
    </source>
</evidence>
<dbReference type="Pfam" id="PF13229">
    <property type="entry name" value="Beta_helix"/>
    <property type="match status" value="1"/>
</dbReference>
<dbReference type="Proteomes" id="UP001364617">
    <property type="component" value="Unassembled WGS sequence"/>
</dbReference>
<dbReference type="InterPro" id="IPR039448">
    <property type="entry name" value="Beta_helix"/>
</dbReference>
<reference evidence="7 8" key="1">
    <citation type="submission" date="2024-02" db="EMBL/GenBank/DDBJ databases">
        <title>Chromosome-level genome assembly of the Eurasian Minnow (Phoxinus phoxinus).</title>
        <authorList>
            <person name="Oriowo T.O."/>
            <person name="Martin S."/>
            <person name="Stange M."/>
            <person name="Chrysostomakis Y."/>
            <person name="Brown T."/>
            <person name="Winkler S."/>
            <person name="Kukowka S."/>
            <person name="Myers E.W."/>
            <person name="Bohne A."/>
        </authorList>
    </citation>
    <scope>NUCLEOTIDE SEQUENCE [LARGE SCALE GENOMIC DNA]</scope>
    <source>
        <strain evidence="7">ZFMK-TIS-60720</strain>
        <tissue evidence="7">Whole Organism</tissue>
    </source>
</reference>
<dbReference type="PANTHER" id="PTHR14695:SF8">
    <property type="entry name" value="SHC SH2 DOMAIN-BINDING PROTEIN 1"/>
    <property type="match status" value="1"/>
</dbReference>
<evidence type="ECO:0000313" key="8">
    <source>
        <dbReference type="Proteomes" id="UP001364617"/>
    </source>
</evidence>
<comment type="caution">
    <text evidence="7">The sequence shown here is derived from an EMBL/GenBank/DDBJ whole genome shotgun (WGS) entry which is preliminary data.</text>
</comment>
<dbReference type="Gene3D" id="2.160.20.10">
    <property type="entry name" value="Single-stranded right-handed beta-helix, Pectin lyase-like"/>
    <property type="match status" value="1"/>
</dbReference>
<gene>
    <name evidence="7" type="ORF">R3I93_000430</name>
</gene>
<evidence type="ECO:0000313" key="7">
    <source>
        <dbReference type="EMBL" id="KAK7176164.1"/>
    </source>
</evidence>
<evidence type="ECO:0008006" key="9">
    <source>
        <dbReference type="Google" id="ProtNLM"/>
    </source>
</evidence>
<dbReference type="AlphaFoldDB" id="A0AAN9HHK8"/>
<name>A0AAN9HHK8_9TELE</name>
<dbReference type="SUPFAM" id="SSF51126">
    <property type="entry name" value="Pectin lyase-like"/>
    <property type="match status" value="1"/>
</dbReference>
<dbReference type="EMBL" id="JAYKXH010000001">
    <property type="protein sequence ID" value="KAK7176164.1"/>
    <property type="molecule type" value="Genomic_DNA"/>
</dbReference>
<accession>A0AAN9HHK8</accession>
<comment type="subcellular location">
    <subcellularLocation>
        <location evidence="1">Cytoplasm</location>
        <location evidence="1">Cytoskeleton</location>
        <location evidence="1">Spindle</location>
    </subcellularLocation>
</comment>
<dbReference type="InterPro" id="IPR045140">
    <property type="entry name" value="SHCBP1-like"/>
</dbReference>
<proteinExistence type="predicted"/>
<dbReference type="GO" id="GO:0005819">
    <property type="term" value="C:spindle"/>
    <property type="evidence" value="ECO:0007669"/>
    <property type="project" value="UniProtKB-SubCell"/>
</dbReference>
<evidence type="ECO:0000256" key="4">
    <source>
        <dbReference type="SAM" id="MobiDB-lite"/>
    </source>
</evidence>
<dbReference type="InterPro" id="IPR011050">
    <property type="entry name" value="Pectin_lyase_fold/virulence"/>
</dbReference>